<feature type="domain" description="3-hydroxyacyl-CoA dehydrogenase C-terminal" evidence="3">
    <location>
        <begin position="195"/>
        <end position="290"/>
    </location>
</feature>
<dbReference type="InterPro" id="IPR013328">
    <property type="entry name" value="6PGD_dom2"/>
</dbReference>
<reference evidence="5" key="1">
    <citation type="submission" date="2020-12" db="EMBL/GenBank/DDBJ databases">
        <title>Bacterial taxonomy.</title>
        <authorList>
            <person name="Pan X."/>
        </authorList>
    </citation>
    <scope>NUCLEOTIDE SEQUENCE</scope>
    <source>
        <strain evidence="5">B2012</strain>
    </source>
</reference>
<feature type="site" description="Important for catalytic activity" evidence="2">
    <location>
        <position position="148"/>
    </location>
</feature>
<dbReference type="PIRSF" id="PIRSF000105">
    <property type="entry name" value="HCDH"/>
    <property type="match status" value="1"/>
</dbReference>
<feature type="domain" description="3-hydroxyacyl-CoA dehydrogenase NAD binding" evidence="4">
    <location>
        <begin position="12"/>
        <end position="190"/>
    </location>
</feature>
<dbReference type="InterPro" id="IPR006108">
    <property type="entry name" value="3HC_DH_C"/>
</dbReference>
<dbReference type="PANTHER" id="PTHR48075:SF5">
    <property type="entry name" value="3-HYDROXYBUTYRYL-COA DEHYDROGENASE"/>
    <property type="match status" value="1"/>
</dbReference>
<evidence type="ECO:0000259" key="3">
    <source>
        <dbReference type="Pfam" id="PF00725"/>
    </source>
</evidence>
<evidence type="ECO:0000256" key="2">
    <source>
        <dbReference type="PIRSR" id="PIRSR000105-1"/>
    </source>
</evidence>
<dbReference type="EMBL" id="JAEKJA010000030">
    <property type="protein sequence ID" value="MBJ3778514.1"/>
    <property type="molecule type" value="Genomic_DNA"/>
</dbReference>
<dbReference type="InterPro" id="IPR008927">
    <property type="entry name" value="6-PGluconate_DH-like_C_sf"/>
</dbReference>
<dbReference type="InterPro" id="IPR036291">
    <property type="entry name" value="NAD(P)-bd_dom_sf"/>
</dbReference>
<dbReference type="Pfam" id="PF02737">
    <property type="entry name" value="3HCDH_N"/>
    <property type="match status" value="1"/>
</dbReference>
<keyword evidence="1" id="KW-0560">Oxidoreductase</keyword>
<dbReference type="Gene3D" id="1.10.1040.10">
    <property type="entry name" value="N-(1-d-carboxylethyl)-l-norvaline Dehydrogenase, domain 2"/>
    <property type="match status" value="1"/>
</dbReference>
<comment type="caution">
    <text evidence="5">The sequence shown here is derived from an EMBL/GenBank/DDBJ whole genome shotgun (WGS) entry which is preliminary data.</text>
</comment>
<dbReference type="GO" id="GO:0006631">
    <property type="term" value="P:fatty acid metabolic process"/>
    <property type="evidence" value="ECO:0007669"/>
    <property type="project" value="InterPro"/>
</dbReference>
<evidence type="ECO:0000313" key="6">
    <source>
        <dbReference type="Proteomes" id="UP000609531"/>
    </source>
</evidence>
<dbReference type="InterPro" id="IPR022694">
    <property type="entry name" value="3-OHacyl-CoA_DH"/>
</dbReference>
<accession>A0A934MNU6</accession>
<dbReference type="PANTHER" id="PTHR48075">
    <property type="entry name" value="3-HYDROXYACYL-COA DEHYDROGENASE FAMILY PROTEIN"/>
    <property type="match status" value="1"/>
</dbReference>
<sequence>MTMGSPADARQTVAIVGAGAMGAGIAIACARAGHPVRCFVRSDESRSKLFERIGTALDVLVSADLAQPSEKDGIVERIRTAPSIGEAVEGSALIVESVPEAVPLKLEILAAISDSCEESAVITTNTSSLDLAELEGAVAGPARFAGLHWFYPAELVEVVEIVAAPSTAPAVLDALQAFAEGIAKQVVRVKRPIPGFVVNRLQYALLREAHHLMAEGVCDAQDIDASLVACLGPRWSATGPLESMDLAGLDVHLAVAQQLYPQLSAATEPHPRLVELVAKGDLGAKSGRGICGGYDSVSVTKLFQRRAAAIRALRRAERT</sequence>
<protein>
    <submittedName>
        <fullName evidence="5">NAD(P)-binding domain-containing protein</fullName>
    </submittedName>
</protein>
<gene>
    <name evidence="5" type="ORF">JCR33_22630</name>
</gene>
<dbReference type="GO" id="GO:0070403">
    <property type="term" value="F:NAD+ binding"/>
    <property type="evidence" value="ECO:0007669"/>
    <property type="project" value="InterPro"/>
</dbReference>
<dbReference type="SUPFAM" id="SSF51735">
    <property type="entry name" value="NAD(P)-binding Rossmann-fold domains"/>
    <property type="match status" value="1"/>
</dbReference>
<organism evidence="5 6">
    <name type="scientific">Acuticoccus mangrovi</name>
    <dbReference type="NCBI Taxonomy" id="2796142"/>
    <lineage>
        <taxon>Bacteria</taxon>
        <taxon>Pseudomonadati</taxon>
        <taxon>Pseudomonadota</taxon>
        <taxon>Alphaproteobacteria</taxon>
        <taxon>Hyphomicrobiales</taxon>
        <taxon>Amorphaceae</taxon>
        <taxon>Acuticoccus</taxon>
    </lineage>
</organism>
<evidence type="ECO:0000313" key="5">
    <source>
        <dbReference type="EMBL" id="MBJ3778514.1"/>
    </source>
</evidence>
<evidence type="ECO:0000256" key="1">
    <source>
        <dbReference type="ARBA" id="ARBA00023002"/>
    </source>
</evidence>
<dbReference type="Proteomes" id="UP000609531">
    <property type="component" value="Unassembled WGS sequence"/>
</dbReference>
<dbReference type="InterPro" id="IPR006176">
    <property type="entry name" value="3-OHacyl-CoA_DH_NAD-bd"/>
</dbReference>
<evidence type="ECO:0000259" key="4">
    <source>
        <dbReference type="Pfam" id="PF02737"/>
    </source>
</evidence>
<dbReference type="AlphaFoldDB" id="A0A934MNU6"/>
<dbReference type="GO" id="GO:0016616">
    <property type="term" value="F:oxidoreductase activity, acting on the CH-OH group of donors, NAD or NADP as acceptor"/>
    <property type="evidence" value="ECO:0007669"/>
    <property type="project" value="InterPro"/>
</dbReference>
<dbReference type="Gene3D" id="3.40.50.720">
    <property type="entry name" value="NAD(P)-binding Rossmann-like Domain"/>
    <property type="match status" value="1"/>
</dbReference>
<proteinExistence type="predicted"/>
<dbReference type="RefSeq" id="WP_198884420.1">
    <property type="nucleotide sequence ID" value="NZ_JAEKJA010000030.1"/>
</dbReference>
<name>A0A934MNU6_9HYPH</name>
<dbReference type="Pfam" id="PF00725">
    <property type="entry name" value="3HCDH"/>
    <property type="match status" value="1"/>
</dbReference>
<dbReference type="SUPFAM" id="SSF48179">
    <property type="entry name" value="6-phosphogluconate dehydrogenase C-terminal domain-like"/>
    <property type="match status" value="1"/>
</dbReference>
<keyword evidence="6" id="KW-1185">Reference proteome</keyword>